<dbReference type="InterPro" id="IPR023828">
    <property type="entry name" value="Peptidase_S8_Ser-AS"/>
</dbReference>
<keyword evidence="3 5" id="KW-0378">Hydrolase</keyword>
<dbReference type="InterPro" id="IPR022398">
    <property type="entry name" value="Peptidase_S8_His-AS"/>
</dbReference>
<comment type="caution">
    <text evidence="9">The sequence shown here is derived from an EMBL/GenBank/DDBJ whole genome shotgun (WGS) entry which is preliminary data.</text>
</comment>
<evidence type="ECO:0000256" key="1">
    <source>
        <dbReference type="ARBA" id="ARBA00011073"/>
    </source>
</evidence>
<dbReference type="PROSITE" id="PS00137">
    <property type="entry name" value="SUBTILASE_HIS"/>
    <property type="match status" value="1"/>
</dbReference>
<dbReference type="PANTHER" id="PTHR43806:SF11">
    <property type="entry name" value="CEREVISIN-RELATED"/>
    <property type="match status" value="1"/>
</dbReference>
<comment type="similarity">
    <text evidence="1 5 6">Belongs to the peptidase S8 family.</text>
</comment>
<dbReference type="InterPro" id="IPR015500">
    <property type="entry name" value="Peptidase_S8_subtilisin-rel"/>
</dbReference>
<evidence type="ECO:0000256" key="5">
    <source>
        <dbReference type="PROSITE-ProRule" id="PRU01240"/>
    </source>
</evidence>
<feature type="active site" description="Charge relay system" evidence="5">
    <location>
        <position position="212"/>
    </location>
</feature>
<dbReference type="Proteomes" id="UP000306628">
    <property type="component" value="Unassembled WGS sequence"/>
</dbReference>
<dbReference type="GO" id="GO:0004252">
    <property type="term" value="F:serine-type endopeptidase activity"/>
    <property type="evidence" value="ECO:0007669"/>
    <property type="project" value="UniProtKB-UniRule"/>
</dbReference>
<evidence type="ECO:0000256" key="6">
    <source>
        <dbReference type="RuleBase" id="RU003355"/>
    </source>
</evidence>
<dbReference type="InterPro" id="IPR050131">
    <property type="entry name" value="Peptidase_S8_subtilisin-like"/>
</dbReference>
<keyword evidence="4 5" id="KW-0720">Serine protease</keyword>
<feature type="active site" description="Charge relay system" evidence="5">
    <location>
        <position position="147"/>
    </location>
</feature>
<feature type="signal peptide" evidence="7">
    <location>
        <begin position="1"/>
        <end position="29"/>
    </location>
</feature>
<organism evidence="9 10">
    <name type="scientific">Nonomuraea zeae</name>
    <dbReference type="NCBI Taxonomy" id="1642303"/>
    <lineage>
        <taxon>Bacteria</taxon>
        <taxon>Bacillati</taxon>
        <taxon>Actinomycetota</taxon>
        <taxon>Actinomycetes</taxon>
        <taxon>Streptosporangiales</taxon>
        <taxon>Streptosporangiaceae</taxon>
        <taxon>Nonomuraea</taxon>
    </lineage>
</organism>
<dbReference type="PRINTS" id="PR00723">
    <property type="entry name" value="SUBTILISIN"/>
</dbReference>
<dbReference type="EMBL" id="VCKX01000492">
    <property type="protein sequence ID" value="TMR11082.1"/>
    <property type="molecule type" value="Genomic_DNA"/>
</dbReference>
<keyword evidence="7" id="KW-0732">Signal</keyword>
<dbReference type="SUPFAM" id="SSF52743">
    <property type="entry name" value="Subtilisin-like"/>
    <property type="match status" value="1"/>
</dbReference>
<reference evidence="9 10" key="1">
    <citation type="submission" date="2019-05" db="EMBL/GenBank/DDBJ databases">
        <title>Draft genome sequence of Nonomuraea zeae DSM 100528.</title>
        <authorList>
            <person name="Saricaoglu S."/>
            <person name="Isik K."/>
        </authorList>
    </citation>
    <scope>NUCLEOTIDE SEQUENCE [LARGE SCALE GENOMIC DNA]</scope>
    <source>
        <strain evidence="9 10">DSM 100528</strain>
    </source>
</reference>
<evidence type="ECO:0000259" key="8">
    <source>
        <dbReference type="Pfam" id="PF00082"/>
    </source>
</evidence>
<gene>
    <name evidence="9" type="ORF">ETD85_59750</name>
</gene>
<dbReference type="Gene3D" id="3.40.50.200">
    <property type="entry name" value="Peptidase S8/S53 domain"/>
    <property type="match status" value="1"/>
</dbReference>
<dbReference type="Pfam" id="PF00082">
    <property type="entry name" value="Peptidase_S8"/>
    <property type="match status" value="1"/>
</dbReference>
<feature type="domain" description="Peptidase S8/S53" evidence="8">
    <location>
        <begin position="138"/>
        <end position="420"/>
    </location>
</feature>
<dbReference type="RefSeq" id="WP_206059591.1">
    <property type="nucleotide sequence ID" value="NZ_VCKX01000492.1"/>
</dbReference>
<name>A0A5S4F4U1_9ACTN</name>
<dbReference type="PANTHER" id="PTHR43806">
    <property type="entry name" value="PEPTIDASE S8"/>
    <property type="match status" value="1"/>
</dbReference>
<dbReference type="PROSITE" id="PS00136">
    <property type="entry name" value="SUBTILASE_ASP"/>
    <property type="match status" value="1"/>
</dbReference>
<dbReference type="PROSITE" id="PS51892">
    <property type="entry name" value="SUBTILASE"/>
    <property type="match status" value="1"/>
</dbReference>
<keyword evidence="10" id="KW-1185">Reference proteome</keyword>
<feature type="non-terminal residue" evidence="9">
    <location>
        <position position="462"/>
    </location>
</feature>
<dbReference type="InterPro" id="IPR000209">
    <property type="entry name" value="Peptidase_S8/S53_dom"/>
</dbReference>
<feature type="chain" id="PRO_5024397341" evidence="7">
    <location>
        <begin position="30"/>
        <end position="462"/>
    </location>
</feature>
<evidence type="ECO:0000256" key="7">
    <source>
        <dbReference type="SAM" id="SignalP"/>
    </source>
</evidence>
<accession>A0A5S4F4U1</accession>
<evidence type="ECO:0000256" key="2">
    <source>
        <dbReference type="ARBA" id="ARBA00022670"/>
    </source>
</evidence>
<feature type="active site" description="Charge relay system" evidence="5">
    <location>
        <position position="396"/>
    </location>
</feature>
<dbReference type="PROSITE" id="PS00138">
    <property type="entry name" value="SUBTILASE_SER"/>
    <property type="match status" value="1"/>
</dbReference>
<dbReference type="InterPro" id="IPR023827">
    <property type="entry name" value="Peptidase_S8_Asp-AS"/>
</dbReference>
<evidence type="ECO:0000313" key="9">
    <source>
        <dbReference type="EMBL" id="TMR11082.1"/>
    </source>
</evidence>
<proteinExistence type="inferred from homology"/>
<protein>
    <submittedName>
        <fullName evidence="9">Serine protease</fullName>
    </submittedName>
</protein>
<dbReference type="AlphaFoldDB" id="A0A5S4F4U1"/>
<keyword evidence="2 5" id="KW-0645">Protease</keyword>
<evidence type="ECO:0000256" key="4">
    <source>
        <dbReference type="ARBA" id="ARBA00022825"/>
    </source>
</evidence>
<sequence>MRLRSLLAGTSVLAITMTVALAVSTPAQAGTGDPEVAASVTSDVQSGEKVRAIVEVKDGQSVAAVAKTAENASDGTQVVNKTSSDEFLVATLDKATLKELKTDDRIEAIYEDTLSAASLDASTKLIGSDKANEAGWTGKGSTVAILDTGIDRDHPFFAGRIVDEACFSTNYNDTYYRAQSLCPNGQVKQAGEGSANAETQKCVGPTGNLCYHGTHVAGIAAGKKVSGAPSNGVAPEAGILPIQVFTRLNGPACEEVLHVAKPCVASFTSDQKYALQWLNSVHASRNVIAANMSLGGGAMRTTHCDDVPEANAIKDEVSALRSSGVATVVAAGNNGFTNGVNSPGCLSAAVTVGATDDNDAIASFSNRGPLLDLFAPGVDINSAGTGNGYRVLSGTSMATPHVAGALAIMRQAYPSLSIDALVGKLQETGKAITYRSGTAQVTTKRIDLAKATPPKPTTSPTP</sequence>
<dbReference type="GO" id="GO:0006508">
    <property type="term" value="P:proteolysis"/>
    <property type="evidence" value="ECO:0007669"/>
    <property type="project" value="UniProtKB-KW"/>
</dbReference>
<dbReference type="InterPro" id="IPR036852">
    <property type="entry name" value="Peptidase_S8/S53_dom_sf"/>
</dbReference>
<evidence type="ECO:0000256" key="3">
    <source>
        <dbReference type="ARBA" id="ARBA00022801"/>
    </source>
</evidence>
<evidence type="ECO:0000313" key="10">
    <source>
        <dbReference type="Proteomes" id="UP000306628"/>
    </source>
</evidence>